<evidence type="ECO:0000313" key="1">
    <source>
        <dbReference type="EMBL" id="QUC08154.1"/>
    </source>
</evidence>
<gene>
    <name evidence="1" type="ORF">J5A65_14845</name>
</gene>
<accession>A0ABX7Y4L4</accession>
<dbReference type="InterPro" id="IPR010985">
    <property type="entry name" value="Ribbon_hlx_hlx"/>
</dbReference>
<dbReference type="Proteomes" id="UP000678513">
    <property type="component" value="Chromosome"/>
</dbReference>
<dbReference type="SUPFAM" id="SSF47598">
    <property type="entry name" value="Ribbon-helix-helix"/>
    <property type="match status" value="1"/>
</dbReference>
<evidence type="ECO:0000313" key="2">
    <source>
        <dbReference type="Proteomes" id="UP000678513"/>
    </source>
</evidence>
<dbReference type="RefSeq" id="WP_212323727.1">
    <property type="nucleotide sequence ID" value="NZ_AP024463.1"/>
</dbReference>
<sequence>MPTKEPELKALKVRNVSVRLPEDIFETLVSVARVDGETMGEVIRKAINSYAADRKSSEDWAEKVHELQRQLKAVLPHV</sequence>
<organism evidence="1 2">
    <name type="scientific">Arachnia rubra</name>
    <dbReference type="NCBI Taxonomy" id="1547448"/>
    <lineage>
        <taxon>Bacteria</taxon>
        <taxon>Bacillati</taxon>
        <taxon>Actinomycetota</taxon>
        <taxon>Actinomycetes</taxon>
        <taxon>Propionibacteriales</taxon>
        <taxon>Propionibacteriaceae</taxon>
        <taxon>Arachnia</taxon>
    </lineage>
</organism>
<dbReference type="EMBL" id="CP072384">
    <property type="protein sequence ID" value="QUC08154.1"/>
    <property type="molecule type" value="Genomic_DNA"/>
</dbReference>
<name>A0ABX7Y4L4_9ACTN</name>
<protein>
    <recommendedName>
        <fullName evidence="3">Ribbon-helix-helix protein CopG domain-containing protein</fullName>
    </recommendedName>
</protein>
<evidence type="ECO:0008006" key="3">
    <source>
        <dbReference type="Google" id="ProtNLM"/>
    </source>
</evidence>
<proteinExistence type="predicted"/>
<reference evidence="1 2" key="1">
    <citation type="submission" date="2021-03" db="EMBL/GenBank/DDBJ databases">
        <title>Human Oral Microbial Genomes.</title>
        <authorList>
            <person name="Johnston C.D."/>
            <person name="Chen T."/>
            <person name="Dewhirst F.E."/>
        </authorList>
    </citation>
    <scope>NUCLEOTIDE SEQUENCE [LARGE SCALE GENOMIC DNA]</scope>
    <source>
        <strain evidence="1 2">DSMZ 100122</strain>
    </source>
</reference>
<keyword evidence="2" id="KW-1185">Reference proteome</keyword>